<name>A0A5D4XNY7_9GAMM</name>
<dbReference type="EMBL" id="VTFT01000001">
    <property type="protein sequence ID" value="TYT25665.1"/>
    <property type="molecule type" value="Genomic_DNA"/>
</dbReference>
<dbReference type="OrthoDB" id="5986450at2"/>
<keyword evidence="2" id="KW-1185">Reference proteome</keyword>
<protein>
    <submittedName>
        <fullName evidence="1">Uncharacterized protein</fullName>
    </submittedName>
</protein>
<reference evidence="1 2" key="1">
    <citation type="submission" date="2019-08" db="EMBL/GenBank/DDBJ databases">
        <title>Luteimonas viscosus sp. nov., isolated from soil of a sunflower field.</title>
        <authorList>
            <person name="Jianli Z."/>
            <person name="Ying Z."/>
        </authorList>
    </citation>
    <scope>NUCLEOTIDE SEQUENCE [LARGE SCALE GENOMIC DNA]</scope>
    <source>
        <strain evidence="1 2">XBU10</strain>
    </source>
</reference>
<sequence length="99" mass="10726">MKTRAWLLSIPLVVLAGCGGGLAGTFEDEMGLSTYTFERGGRVVQSTALAGVELELRYEIEGDRVRIMHPDASDAALVLTRIDADTLSGPMGLRFVRKE</sequence>
<dbReference type="Proteomes" id="UP000324973">
    <property type="component" value="Unassembled WGS sequence"/>
</dbReference>
<dbReference type="PROSITE" id="PS51257">
    <property type="entry name" value="PROKAR_LIPOPROTEIN"/>
    <property type="match status" value="1"/>
</dbReference>
<dbReference type="RefSeq" id="WP_149102215.1">
    <property type="nucleotide sequence ID" value="NZ_VTFT01000001.1"/>
</dbReference>
<dbReference type="AlphaFoldDB" id="A0A5D4XNY7"/>
<evidence type="ECO:0000313" key="2">
    <source>
        <dbReference type="Proteomes" id="UP000324973"/>
    </source>
</evidence>
<evidence type="ECO:0000313" key="1">
    <source>
        <dbReference type="EMBL" id="TYT25665.1"/>
    </source>
</evidence>
<comment type="caution">
    <text evidence="1">The sequence shown here is derived from an EMBL/GenBank/DDBJ whole genome shotgun (WGS) entry which is preliminary data.</text>
</comment>
<proteinExistence type="predicted"/>
<organism evidence="1 2">
    <name type="scientific">Luteimonas viscosa</name>
    <dbReference type="NCBI Taxonomy" id="1132694"/>
    <lineage>
        <taxon>Bacteria</taxon>
        <taxon>Pseudomonadati</taxon>
        <taxon>Pseudomonadota</taxon>
        <taxon>Gammaproteobacteria</taxon>
        <taxon>Lysobacterales</taxon>
        <taxon>Lysobacteraceae</taxon>
        <taxon>Luteimonas</taxon>
    </lineage>
</organism>
<accession>A0A5D4XNY7</accession>
<gene>
    <name evidence="1" type="ORF">FZO89_05005</name>
</gene>